<sequence>ECRPSYGWRSLLYGRELLIKGLQKRIGNGEILEGLRAPWITHNGFEINKKSGVISKSIQAMNDAQLLVVSRNYNRGTSFIAKSVIRENRHLYVASGPPGWLFELFINESRDF</sequence>
<dbReference type="Proteomes" id="UP000824890">
    <property type="component" value="Unassembled WGS sequence"/>
</dbReference>
<protein>
    <submittedName>
        <fullName evidence="1">Uncharacterized protein</fullName>
    </submittedName>
</protein>
<dbReference type="EMBL" id="JAGKQM010003162">
    <property type="protein sequence ID" value="KAH0825881.1"/>
    <property type="molecule type" value="Genomic_DNA"/>
</dbReference>
<feature type="non-terminal residue" evidence="1">
    <location>
        <position position="1"/>
    </location>
</feature>
<evidence type="ECO:0000313" key="1">
    <source>
        <dbReference type="EMBL" id="KAH0825881.1"/>
    </source>
</evidence>
<keyword evidence="2" id="KW-1185">Reference proteome</keyword>
<name>A0ABQ7WYE4_BRANA</name>
<gene>
    <name evidence="1" type="ORF">HID58_092578</name>
</gene>
<accession>A0ABQ7WYE4</accession>
<proteinExistence type="predicted"/>
<evidence type="ECO:0000313" key="2">
    <source>
        <dbReference type="Proteomes" id="UP000824890"/>
    </source>
</evidence>
<comment type="caution">
    <text evidence="1">The sequence shown here is derived from an EMBL/GenBank/DDBJ whole genome shotgun (WGS) entry which is preliminary data.</text>
</comment>
<organism evidence="1 2">
    <name type="scientific">Brassica napus</name>
    <name type="common">Rape</name>
    <dbReference type="NCBI Taxonomy" id="3708"/>
    <lineage>
        <taxon>Eukaryota</taxon>
        <taxon>Viridiplantae</taxon>
        <taxon>Streptophyta</taxon>
        <taxon>Embryophyta</taxon>
        <taxon>Tracheophyta</taxon>
        <taxon>Spermatophyta</taxon>
        <taxon>Magnoliopsida</taxon>
        <taxon>eudicotyledons</taxon>
        <taxon>Gunneridae</taxon>
        <taxon>Pentapetalae</taxon>
        <taxon>rosids</taxon>
        <taxon>malvids</taxon>
        <taxon>Brassicales</taxon>
        <taxon>Brassicaceae</taxon>
        <taxon>Brassiceae</taxon>
        <taxon>Brassica</taxon>
    </lineage>
</organism>
<reference evidence="1 2" key="1">
    <citation type="submission" date="2021-05" db="EMBL/GenBank/DDBJ databases">
        <title>Genome Assembly of Synthetic Allotetraploid Brassica napus Reveals Homoeologous Exchanges between Subgenomes.</title>
        <authorList>
            <person name="Davis J.T."/>
        </authorList>
    </citation>
    <scope>NUCLEOTIDE SEQUENCE [LARGE SCALE GENOMIC DNA]</scope>
    <source>
        <strain evidence="2">cv. Da-Ae</strain>
        <tissue evidence="1">Seedling</tissue>
    </source>
</reference>